<name>Q6L0Z9_PICTO</name>
<dbReference type="Proteomes" id="UP000192315">
    <property type="component" value="Unassembled WGS sequence"/>
</dbReference>
<evidence type="ECO:0000313" key="1">
    <source>
        <dbReference type="EMBL" id="AAT43353.1"/>
    </source>
</evidence>
<reference evidence="1 3" key="1">
    <citation type="journal article" date="2004" name="Proc. Natl. Acad. Sci. U.S.A.">
        <title>Genome sequence of Picrophilus torridus and its implications for life around pH 0.</title>
        <authorList>
            <person name="Futterer O."/>
            <person name="Angelov A."/>
            <person name="Liesegang H."/>
            <person name="Gottschalk G."/>
            <person name="Schleper C."/>
            <person name="Schepers B."/>
            <person name="Dock C."/>
            <person name="Antranikian G."/>
            <person name="Liebl W."/>
        </authorList>
    </citation>
    <scope>NUCLEOTIDE SEQUENCE [LARGE SCALE GENOMIC DNA]</scope>
    <source>
        <strain evidence="3">ATCC 700027 / DSM 9790 / JCM 10055 / NBRC 100828</strain>
        <strain evidence="1">DSM 9790</strain>
    </source>
</reference>
<dbReference type="PaxDb" id="263820-PTO0768"/>
<dbReference type="eggNOG" id="arCOG05362">
    <property type="taxonomic scope" value="Archaea"/>
</dbReference>
<dbReference type="RefSeq" id="WP_011177569.1">
    <property type="nucleotide sequence ID" value="NC_005877.1"/>
</dbReference>
<gene>
    <name evidence="1" type="ordered locus">PTO0768</name>
    <name evidence="2" type="ORF">SAMN02745355_0213</name>
</gene>
<dbReference type="EMBL" id="FWYE01000001">
    <property type="protein sequence ID" value="SMD30338.1"/>
    <property type="molecule type" value="Genomic_DNA"/>
</dbReference>
<dbReference type="KEGG" id="pto:PTO0768"/>
<dbReference type="GeneID" id="2845117"/>
<proteinExistence type="predicted"/>
<keyword evidence="4" id="KW-1185">Reference proteome</keyword>
<dbReference type="Proteomes" id="UP000000438">
    <property type="component" value="Chromosome"/>
</dbReference>
<organism evidence="1 3">
    <name type="scientific">Picrophilus torridus (strain ATCC 700027 / DSM 9790 / JCM 10055 / NBRC 100828 / KAW 2/3)</name>
    <dbReference type="NCBI Taxonomy" id="1122961"/>
    <lineage>
        <taxon>Archaea</taxon>
        <taxon>Methanobacteriati</taxon>
        <taxon>Thermoplasmatota</taxon>
        <taxon>Thermoplasmata</taxon>
        <taxon>Thermoplasmatales</taxon>
        <taxon>Picrophilaceae</taxon>
        <taxon>Picrophilus</taxon>
    </lineage>
</organism>
<dbReference type="AlphaFoldDB" id="Q6L0Z9"/>
<dbReference type="OrthoDB" id="55635at2157"/>
<accession>A0A8G2FVP3</accession>
<reference evidence="2 4" key="3">
    <citation type="submission" date="2017-04" db="EMBL/GenBank/DDBJ databases">
        <authorList>
            <person name="Varghese N."/>
            <person name="Submissions S."/>
        </authorList>
    </citation>
    <scope>NUCLEOTIDE SEQUENCE [LARGE SCALE GENOMIC DNA]</scope>
    <source>
        <strain evidence="2 4">DSM 9789</strain>
    </source>
</reference>
<evidence type="ECO:0000313" key="4">
    <source>
        <dbReference type="Proteomes" id="UP000192315"/>
    </source>
</evidence>
<sequence length="128" mass="14449">MGVFKKEIEITTSKDLQTVTSSFENFLKENGWKTQSKVEGNKAIVQAQKAGILRDIVAAERALTFTMEDDNGKLKVNVGVSKWLMDLGVTALEVIFLSELFIFVDVPEMVWNEHVEKELMQQLEAIAQ</sequence>
<evidence type="ECO:0000313" key="2">
    <source>
        <dbReference type="EMBL" id="SMD30338.1"/>
    </source>
</evidence>
<accession>Q6L0Z9</accession>
<reference evidence="1" key="2">
    <citation type="submission" date="2004-02" db="EMBL/GenBank/DDBJ databases">
        <authorList>
            <person name="Fuetterer O."/>
            <person name="Angelov A."/>
            <person name="Liesegang H."/>
            <person name="Gottschalk G."/>
            <person name="Schleper C."/>
            <person name="Schepers B."/>
            <person name="Dock C."/>
            <person name="Antranikian G."/>
            <person name="Liebl W."/>
        </authorList>
    </citation>
    <scope>NUCLEOTIDE SEQUENCE</scope>
    <source>
        <strain evidence="1">DSM 9790</strain>
    </source>
</reference>
<dbReference type="STRING" id="263820.PTO0768"/>
<dbReference type="EMBL" id="AE017261">
    <property type="protein sequence ID" value="AAT43353.1"/>
    <property type="molecule type" value="Genomic_DNA"/>
</dbReference>
<dbReference type="HOGENOM" id="CLU_137177_0_0_2"/>
<evidence type="ECO:0000313" key="3">
    <source>
        <dbReference type="Proteomes" id="UP000000438"/>
    </source>
</evidence>
<protein>
    <submittedName>
        <fullName evidence="1">Uncharacterized protein</fullName>
    </submittedName>
</protein>
<dbReference type="InParanoid" id="Q6L0Z9"/>